<protein>
    <submittedName>
        <fullName evidence="7">Cyclin</fullName>
    </submittedName>
</protein>
<evidence type="ECO:0000256" key="2">
    <source>
        <dbReference type="ARBA" id="ARBA00022771"/>
    </source>
</evidence>
<organism evidence="7 8">
    <name type="scientific">Ajellomyces capsulatus (strain G186AR / H82 / ATCC MYA-2454 / RMSCC 2432)</name>
    <name type="common">Darling's disease fungus</name>
    <name type="synonym">Histoplasma capsulatum</name>
    <dbReference type="NCBI Taxonomy" id="447093"/>
    <lineage>
        <taxon>Eukaryota</taxon>
        <taxon>Fungi</taxon>
        <taxon>Dikarya</taxon>
        <taxon>Ascomycota</taxon>
        <taxon>Pezizomycotina</taxon>
        <taxon>Eurotiomycetes</taxon>
        <taxon>Eurotiomycetidae</taxon>
        <taxon>Onygenales</taxon>
        <taxon>Ajellomycetaceae</taxon>
        <taxon>Histoplasma</taxon>
    </lineage>
</organism>
<dbReference type="Pfam" id="PF14634">
    <property type="entry name" value="zf-RING_5"/>
    <property type="match status" value="1"/>
</dbReference>
<dbReference type="PANTHER" id="PTHR14305">
    <property type="entry name" value="E3 UBIQUITIN-PROTEIN LIGASE CCNB1IP1"/>
    <property type="match status" value="1"/>
</dbReference>
<dbReference type="GeneID" id="69038869"/>
<evidence type="ECO:0000259" key="6">
    <source>
        <dbReference type="PROSITE" id="PS50089"/>
    </source>
</evidence>
<feature type="compositionally biased region" description="Polar residues" evidence="5">
    <location>
        <begin position="379"/>
        <end position="389"/>
    </location>
</feature>
<dbReference type="InterPro" id="IPR013083">
    <property type="entry name" value="Znf_RING/FYVE/PHD"/>
</dbReference>
<dbReference type="GO" id="GO:0061630">
    <property type="term" value="F:ubiquitin protein ligase activity"/>
    <property type="evidence" value="ECO:0007669"/>
    <property type="project" value="InterPro"/>
</dbReference>
<reference evidence="7" key="1">
    <citation type="submission" date="2009-02" db="EMBL/GenBank/DDBJ databases">
        <title>The Genome Sequence of Ajellomyces capsulatus strain G186AR.</title>
        <authorList>
            <consortium name="The Broad Institute Genome Sequencing Platform"/>
            <person name="Champion M."/>
            <person name="Cuomo C."/>
            <person name="Ma L.-J."/>
            <person name="Henn M.R."/>
            <person name="Sil A."/>
            <person name="Goldman B."/>
            <person name="Young S.K."/>
            <person name="Kodira C.D."/>
            <person name="Zeng Q."/>
            <person name="Koehrsen M."/>
            <person name="Alvarado L."/>
            <person name="Berlin A."/>
            <person name="Borenstein D."/>
            <person name="Chen Z."/>
            <person name="Engels R."/>
            <person name="Freedman E."/>
            <person name="Gellesch M."/>
            <person name="Goldberg J."/>
            <person name="Griggs A."/>
            <person name="Gujja S."/>
            <person name="Heiman D."/>
            <person name="Hepburn T."/>
            <person name="Howarth C."/>
            <person name="Jen D."/>
            <person name="Larson L."/>
            <person name="Lewis B."/>
            <person name="Mehta T."/>
            <person name="Park D."/>
            <person name="Pearson M."/>
            <person name="Roberts A."/>
            <person name="Saif S."/>
            <person name="Shea T."/>
            <person name="Shenoy N."/>
            <person name="Sisk P."/>
            <person name="Stolte C."/>
            <person name="Sykes S."/>
            <person name="Walk T."/>
            <person name="White J."/>
            <person name="Yandava C."/>
            <person name="Klein B."/>
            <person name="McEwen J.G."/>
            <person name="Puccia R."/>
            <person name="Goldman G.H."/>
            <person name="Felipe M.S."/>
            <person name="Nino-Vega G."/>
            <person name="San-Blas G."/>
            <person name="Taylor J."/>
            <person name="Mendoza L."/>
            <person name="Galagan J."/>
            <person name="Nusbaum C."/>
            <person name="Birren B."/>
        </authorList>
    </citation>
    <scope>NUCLEOTIDE SEQUENCE</scope>
    <source>
        <strain evidence="7">G186AR</strain>
    </source>
</reference>
<gene>
    <name evidence="7" type="ORF">HCBG_05853</name>
</gene>
<dbReference type="Gene3D" id="3.30.40.10">
    <property type="entry name" value="Zinc/RING finger domain, C3HC4 (zinc finger)"/>
    <property type="match status" value="1"/>
</dbReference>
<evidence type="ECO:0000313" key="7">
    <source>
        <dbReference type="EMBL" id="EEH05589.1"/>
    </source>
</evidence>
<feature type="domain" description="RING-type" evidence="6">
    <location>
        <begin position="8"/>
        <end position="57"/>
    </location>
</feature>
<keyword evidence="3" id="KW-0862">Zinc</keyword>
<sequence>MAQALDFCLRCNSLKCRVTLSERAVVTTCSHIFCHQCADHLGLSRPTTSERKCPACHASLVNPDDAVSTVLNPSEDYKTSVLSGLDPHTIMECAGRALAFWTYQSAQEIFYQEYLSKSLTEKYGILNQQMDKVIHDANSEISTLQNRISGIIFLPQSSMNCSLCATVEMQINQEQLQKKNYELVEIYRDKCKKHAQVTNLYNLLKNQAMRSQIQTAASDSVIQVLESLGGRANSGSGADDLFRPSTSLAPSPRHSPVRYPTANSGIEQLHRHQRSGSGSITKNRLDSAAMPPPSGMPPSFRTTTLLPATPQHRTRLPGPPSSTQRPDCQERQQHGYTPNTQIFPAPQRFAPAGVDSRFSNINSGNYGLSSGIKIGRPSDASTQGSNPRSNIFGIGSSMGIDNSH</sequence>
<dbReference type="EMBL" id="GG663370">
    <property type="protein sequence ID" value="EEH05589.1"/>
    <property type="molecule type" value="Genomic_DNA"/>
</dbReference>
<dbReference type="PANTHER" id="PTHR14305:SF0">
    <property type="entry name" value="E3 UBIQUITIN-PROTEIN LIGASE CCNB1IP1"/>
    <property type="match status" value="1"/>
</dbReference>
<dbReference type="InterPro" id="IPR001841">
    <property type="entry name" value="Znf_RING"/>
</dbReference>
<evidence type="ECO:0000256" key="4">
    <source>
        <dbReference type="PROSITE-ProRule" id="PRU00175"/>
    </source>
</evidence>
<proteinExistence type="predicted"/>
<feature type="region of interest" description="Disordered" evidence="5">
    <location>
        <begin position="376"/>
        <end position="404"/>
    </location>
</feature>
<evidence type="ECO:0000313" key="8">
    <source>
        <dbReference type="Proteomes" id="UP000001631"/>
    </source>
</evidence>
<dbReference type="PROSITE" id="PS00518">
    <property type="entry name" value="ZF_RING_1"/>
    <property type="match status" value="1"/>
</dbReference>
<dbReference type="STRING" id="447093.C0NRS3"/>
<dbReference type="RefSeq" id="XP_045286070.1">
    <property type="nucleotide sequence ID" value="XM_045432902.1"/>
</dbReference>
<dbReference type="InterPro" id="IPR017907">
    <property type="entry name" value="Znf_RING_CS"/>
</dbReference>
<keyword evidence="1" id="KW-0479">Metal-binding</keyword>
<dbReference type="SUPFAM" id="SSF57850">
    <property type="entry name" value="RING/U-box"/>
    <property type="match status" value="1"/>
</dbReference>
<dbReference type="InParanoid" id="C0NRS3"/>
<feature type="region of interest" description="Disordered" evidence="5">
    <location>
        <begin position="230"/>
        <end position="345"/>
    </location>
</feature>
<dbReference type="PROSITE" id="PS50089">
    <property type="entry name" value="ZF_RING_2"/>
    <property type="match status" value="1"/>
</dbReference>
<evidence type="ECO:0000256" key="3">
    <source>
        <dbReference type="ARBA" id="ARBA00022833"/>
    </source>
</evidence>
<dbReference type="GO" id="GO:0008270">
    <property type="term" value="F:zinc ion binding"/>
    <property type="evidence" value="ECO:0007669"/>
    <property type="project" value="UniProtKB-KW"/>
</dbReference>
<keyword evidence="2 4" id="KW-0863">Zinc-finger</keyword>
<dbReference type="Proteomes" id="UP000001631">
    <property type="component" value="Unassembled WGS sequence"/>
</dbReference>
<dbReference type="AlphaFoldDB" id="C0NRS3"/>
<name>C0NRS3_AJECG</name>
<dbReference type="InterPro" id="IPR042448">
    <property type="entry name" value="CCNB1IP1"/>
</dbReference>
<keyword evidence="8" id="KW-1185">Reference proteome</keyword>
<dbReference type="HOGENOM" id="CLU_049340_0_0_1"/>
<dbReference type="GO" id="GO:0007131">
    <property type="term" value="P:reciprocal meiotic recombination"/>
    <property type="evidence" value="ECO:0007669"/>
    <property type="project" value="InterPro"/>
</dbReference>
<accession>C0NRS3</accession>
<evidence type="ECO:0000256" key="1">
    <source>
        <dbReference type="ARBA" id="ARBA00022723"/>
    </source>
</evidence>
<dbReference type="GO" id="GO:0000795">
    <property type="term" value="C:synaptonemal complex"/>
    <property type="evidence" value="ECO:0007669"/>
    <property type="project" value="InterPro"/>
</dbReference>
<dbReference type="VEuPathDB" id="FungiDB:I7I50_06088"/>
<evidence type="ECO:0000256" key="5">
    <source>
        <dbReference type="SAM" id="MobiDB-lite"/>
    </source>
</evidence>